<dbReference type="EMBL" id="CM045767">
    <property type="protein sequence ID" value="KAI7998109.1"/>
    <property type="molecule type" value="Genomic_DNA"/>
</dbReference>
<dbReference type="Proteomes" id="UP001060215">
    <property type="component" value="Chromosome 10"/>
</dbReference>
<accession>A0ACC0GAZ2</accession>
<keyword evidence="2" id="KW-1185">Reference proteome</keyword>
<reference evidence="1 2" key="1">
    <citation type="journal article" date="2022" name="Plant J.">
        <title>Chromosome-level genome of Camellia lanceoleosa provides a valuable resource for understanding genome evolution and self-incompatibility.</title>
        <authorList>
            <person name="Gong W."/>
            <person name="Xiao S."/>
            <person name="Wang L."/>
            <person name="Liao Z."/>
            <person name="Chang Y."/>
            <person name="Mo W."/>
            <person name="Hu G."/>
            <person name="Li W."/>
            <person name="Zhao G."/>
            <person name="Zhu H."/>
            <person name="Hu X."/>
            <person name="Ji K."/>
            <person name="Xiang X."/>
            <person name="Song Q."/>
            <person name="Yuan D."/>
            <person name="Jin S."/>
            <person name="Zhang L."/>
        </authorList>
    </citation>
    <scope>NUCLEOTIDE SEQUENCE [LARGE SCALE GENOMIC DNA]</scope>
    <source>
        <strain evidence="1">SQ_2022a</strain>
    </source>
</reference>
<name>A0ACC0GAZ2_9ERIC</name>
<evidence type="ECO:0000313" key="2">
    <source>
        <dbReference type="Proteomes" id="UP001060215"/>
    </source>
</evidence>
<gene>
    <name evidence="1" type="ORF">LOK49_LG10G00521</name>
</gene>
<organism evidence="1 2">
    <name type="scientific">Camellia lanceoleosa</name>
    <dbReference type="NCBI Taxonomy" id="1840588"/>
    <lineage>
        <taxon>Eukaryota</taxon>
        <taxon>Viridiplantae</taxon>
        <taxon>Streptophyta</taxon>
        <taxon>Embryophyta</taxon>
        <taxon>Tracheophyta</taxon>
        <taxon>Spermatophyta</taxon>
        <taxon>Magnoliopsida</taxon>
        <taxon>eudicotyledons</taxon>
        <taxon>Gunneridae</taxon>
        <taxon>Pentapetalae</taxon>
        <taxon>asterids</taxon>
        <taxon>Ericales</taxon>
        <taxon>Theaceae</taxon>
        <taxon>Camellia</taxon>
    </lineage>
</organism>
<proteinExistence type="predicted"/>
<comment type="caution">
    <text evidence="1">The sequence shown here is derived from an EMBL/GenBank/DDBJ whole genome shotgun (WGS) entry which is preliminary data.</text>
</comment>
<sequence length="33" mass="3848">MAREGISALIRCRCNIRLVVRASQHRPFPWGRP</sequence>
<evidence type="ECO:0000313" key="1">
    <source>
        <dbReference type="EMBL" id="KAI7998109.1"/>
    </source>
</evidence>
<protein>
    <submittedName>
        <fullName evidence="1">Uncharacterized protein</fullName>
    </submittedName>
</protein>